<dbReference type="EMBL" id="ABIC01000015">
    <property type="protein sequence ID" value="EDQ00849.1"/>
    <property type="molecule type" value="Genomic_DNA"/>
</dbReference>
<dbReference type="PANTHER" id="PTHR33361">
    <property type="entry name" value="GLR0591 PROTEIN"/>
    <property type="match status" value="1"/>
</dbReference>
<dbReference type="PANTHER" id="PTHR33361:SF2">
    <property type="entry name" value="DUF885 DOMAIN-CONTAINING PROTEIN"/>
    <property type="match status" value="1"/>
</dbReference>
<dbReference type="Proteomes" id="UP000005839">
    <property type="component" value="Unassembled WGS sequence"/>
</dbReference>
<organism evidence="1 2">
    <name type="scientific">Shewanella benthica KT99</name>
    <dbReference type="NCBI Taxonomy" id="314608"/>
    <lineage>
        <taxon>Bacteria</taxon>
        <taxon>Pseudomonadati</taxon>
        <taxon>Pseudomonadota</taxon>
        <taxon>Gammaproteobacteria</taxon>
        <taxon>Alteromonadales</taxon>
        <taxon>Shewanellaceae</taxon>
        <taxon>Shewanella</taxon>
    </lineage>
</organism>
<reference evidence="1 2" key="1">
    <citation type="submission" date="2007-10" db="EMBL/GenBank/DDBJ databases">
        <authorList>
            <person name="Yayanos A."/>
            <person name="Ferriera S."/>
            <person name="Johnson J."/>
            <person name="Kravitz S."/>
            <person name="Halpern A."/>
            <person name="Remington K."/>
            <person name="Beeson K."/>
            <person name="Tran B."/>
            <person name="Rogers Y.-H."/>
            <person name="Friedman R."/>
            <person name="Venter J.C."/>
        </authorList>
    </citation>
    <scope>NUCLEOTIDE SEQUENCE [LARGE SCALE GENOMIC DNA]</scope>
    <source>
        <strain evidence="1 2">KT99</strain>
    </source>
</reference>
<comment type="caution">
    <text evidence="1">The sequence shown here is derived from an EMBL/GenBank/DDBJ whole genome shotgun (WGS) entry which is preliminary data.</text>
</comment>
<name>A9D8Q7_9GAMM</name>
<protein>
    <submittedName>
        <fullName evidence="1">Uncharacterized protein</fullName>
    </submittedName>
</protein>
<keyword evidence="2" id="KW-1185">Reference proteome</keyword>
<dbReference type="AlphaFoldDB" id="A9D8Q7"/>
<evidence type="ECO:0000313" key="2">
    <source>
        <dbReference type="Proteomes" id="UP000005839"/>
    </source>
</evidence>
<gene>
    <name evidence="1" type="ORF">KT99_05132</name>
</gene>
<dbReference type="Pfam" id="PF05960">
    <property type="entry name" value="DUF885"/>
    <property type="match status" value="1"/>
</dbReference>
<evidence type="ECO:0000313" key="1">
    <source>
        <dbReference type="EMBL" id="EDQ00849.1"/>
    </source>
</evidence>
<dbReference type="InterPro" id="IPR010281">
    <property type="entry name" value="DUF885"/>
</dbReference>
<accession>A9D8Q7</accession>
<proteinExistence type="predicted"/>
<sequence length="212" mass="23976">MGDIPIQEQTRILLAAQERIRDYVHPAYGLFIDYFSELEAKAGTDDGIWHLPDGESAYRLSLKFFTATDYTPDEIHNMGLSEVARLQSEILVILKSEGYGGDDGFFAAIETMAADPKFYYEDSDAGREQILLDYQKILDEINMGLDDAFRICPQAGMEVVRIPKFKEKTAPGAYYQRPSLDGSRPGRLFARWLLLPLTRKVGHSTLNKWLGS</sequence>
<dbReference type="STRING" id="314608.KT99_05132"/>